<dbReference type="RefSeq" id="WP_311829410.1">
    <property type="nucleotide sequence ID" value="NZ_JARQAJ010000001.1"/>
</dbReference>
<proteinExistence type="predicted"/>
<reference evidence="1" key="1">
    <citation type="submission" date="2023-03" db="EMBL/GenBank/DDBJ databases">
        <authorList>
            <person name="Shen W."/>
            <person name="Cai J."/>
        </authorList>
    </citation>
    <scope>NUCLEOTIDE SEQUENCE</scope>
    <source>
        <strain evidence="1">P66-3</strain>
    </source>
</reference>
<protein>
    <submittedName>
        <fullName evidence="1">Uncharacterized protein</fullName>
    </submittedName>
</protein>
<accession>A0ABU3F7Q1</accession>
<sequence length="133" mass="16247">MKWTYLWEGTLDEKLTMAEERWSGKDFLSDVRTTEIPEEFYRYFQSLQQQMQQLLDEDVDEKLEYLREVMDLDAKMAFLVRELASGFPENFEEYLVHEQKFYWHDYILNTSYGENTIIHRLLVLSKNESDLYF</sequence>
<comment type="caution">
    <text evidence="1">The sequence shown here is derived from an EMBL/GenBank/DDBJ whole genome shotgun (WGS) entry which is preliminary data.</text>
</comment>
<evidence type="ECO:0000313" key="2">
    <source>
        <dbReference type="Proteomes" id="UP001181046"/>
    </source>
</evidence>
<evidence type="ECO:0000313" key="1">
    <source>
        <dbReference type="EMBL" id="MDT2758681.1"/>
    </source>
</evidence>
<dbReference type="Proteomes" id="UP001181046">
    <property type="component" value="Unassembled WGS sequence"/>
</dbReference>
<dbReference type="EMBL" id="JARQAJ010000001">
    <property type="protein sequence ID" value="MDT2758681.1"/>
    <property type="molecule type" value="Genomic_DNA"/>
</dbReference>
<gene>
    <name evidence="1" type="ORF">P7H27_02660</name>
</gene>
<keyword evidence="2" id="KW-1185">Reference proteome</keyword>
<name>A0ABU3F7Q1_9ENTE</name>
<organism evidence="1 2">
    <name type="scientific">Enterococcus xiangfangensis</name>
    <dbReference type="NCBI Taxonomy" id="1296537"/>
    <lineage>
        <taxon>Bacteria</taxon>
        <taxon>Bacillati</taxon>
        <taxon>Bacillota</taxon>
        <taxon>Bacilli</taxon>
        <taxon>Lactobacillales</taxon>
        <taxon>Enterococcaceae</taxon>
        <taxon>Enterococcus</taxon>
    </lineage>
</organism>